<reference evidence="1" key="2">
    <citation type="submission" date="2022-06" db="UniProtKB">
        <authorList>
            <consortium name="EnsemblMetazoa"/>
        </authorList>
    </citation>
    <scope>IDENTIFICATION</scope>
</reference>
<keyword evidence="2" id="KW-1185">Reference proteome</keyword>
<dbReference type="AlphaFoldDB" id="A0A8R1XSK6"/>
<evidence type="ECO:0000313" key="1">
    <source>
        <dbReference type="EnsemblMetazoa" id="OVOC11189.1"/>
    </source>
</evidence>
<sequence>MSNVLIEILARPKFNGILVVKTSTIALLTTATVVTR</sequence>
<dbReference type="EnsemblMetazoa" id="OVOC11189.1">
    <property type="protein sequence ID" value="OVOC11189.1"/>
    <property type="gene ID" value="WBGene00247998"/>
</dbReference>
<name>A0A8R1XSK6_ONCVO</name>
<dbReference type="Proteomes" id="UP000024404">
    <property type="component" value="Unassembled WGS sequence"/>
</dbReference>
<evidence type="ECO:0000313" key="2">
    <source>
        <dbReference type="Proteomes" id="UP000024404"/>
    </source>
</evidence>
<dbReference type="EMBL" id="CMVM020000347">
    <property type="status" value="NOT_ANNOTATED_CDS"/>
    <property type="molecule type" value="Genomic_DNA"/>
</dbReference>
<accession>A0A8R1XSK6</accession>
<reference evidence="2" key="1">
    <citation type="submission" date="2013-10" db="EMBL/GenBank/DDBJ databases">
        <title>Genome sequencing of Onchocerca volvulus.</title>
        <authorList>
            <person name="Cotton J."/>
            <person name="Tsai J."/>
            <person name="Stanley E."/>
            <person name="Tracey A."/>
            <person name="Holroyd N."/>
            <person name="Lustigman S."/>
            <person name="Berriman M."/>
        </authorList>
    </citation>
    <scope>NUCLEOTIDE SEQUENCE</scope>
</reference>
<protein>
    <submittedName>
        <fullName evidence="1">Uncharacterized protein</fullName>
    </submittedName>
</protein>
<organism evidence="1 2">
    <name type="scientific">Onchocerca volvulus</name>
    <dbReference type="NCBI Taxonomy" id="6282"/>
    <lineage>
        <taxon>Eukaryota</taxon>
        <taxon>Metazoa</taxon>
        <taxon>Ecdysozoa</taxon>
        <taxon>Nematoda</taxon>
        <taxon>Chromadorea</taxon>
        <taxon>Rhabditida</taxon>
        <taxon>Spirurina</taxon>
        <taxon>Spiruromorpha</taxon>
        <taxon>Filarioidea</taxon>
        <taxon>Onchocercidae</taxon>
        <taxon>Onchocerca</taxon>
    </lineage>
</organism>
<proteinExistence type="predicted"/>